<dbReference type="SUPFAM" id="SSF47413">
    <property type="entry name" value="lambda repressor-like DNA-binding domains"/>
    <property type="match status" value="1"/>
</dbReference>
<proteinExistence type="predicted"/>
<accession>A0A6J7WD25</accession>
<reference evidence="1" key="1">
    <citation type="submission" date="2020-05" db="EMBL/GenBank/DDBJ databases">
        <authorList>
            <person name="Chiriac C."/>
            <person name="Salcher M."/>
            <person name="Ghai R."/>
            <person name="Kavagutti S V."/>
        </authorList>
    </citation>
    <scope>NUCLEOTIDE SEQUENCE</scope>
</reference>
<dbReference type="InterPro" id="IPR010982">
    <property type="entry name" value="Lambda_DNA-bd_dom_sf"/>
</dbReference>
<dbReference type="GO" id="GO:0003677">
    <property type="term" value="F:DNA binding"/>
    <property type="evidence" value="ECO:0007669"/>
    <property type="project" value="InterPro"/>
</dbReference>
<evidence type="ECO:0000313" key="1">
    <source>
        <dbReference type="EMBL" id="CAB5187220.1"/>
    </source>
</evidence>
<gene>
    <name evidence="1" type="ORF">UFOVP166_20</name>
</gene>
<dbReference type="EMBL" id="LR798213">
    <property type="protein sequence ID" value="CAB5187220.1"/>
    <property type="molecule type" value="Genomic_DNA"/>
</dbReference>
<name>A0A6J7WD25_9CAUD</name>
<organism evidence="1">
    <name type="scientific">uncultured Caudovirales phage</name>
    <dbReference type="NCBI Taxonomy" id="2100421"/>
    <lineage>
        <taxon>Viruses</taxon>
        <taxon>Duplodnaviria</taxon>
        <taxon>Heunggongvirae</taxon>
        <taxon>Uroviricota</taxon>
        <taxon>Caudoviricetes</taxon>
        <taxon>Peduoviridae</taxon>
        <taxon>Maltschvirus</taxon>
        <taxon>Maltschvirus maltsch</taxon>
    </lineage>
</organism>
<sequence length="63" mass="6549">MITTPEDLRAARSRLGLSAAGLAAALRLGANGGRTVRRWESGQIAFSGPVALAIEAMLRDANV</sequence>
<protein>
    <recommendedName>
        <fullName evidence="2">HTH_XRE domain containing protein</fullName>
    </recommendedName>
</protein>
<dbReference type="Gene3D" id="1.10.260.40">
    <property type="entry name" value="lambda repressor-like DNA-binding domains"/>
    <property type="match status" value="1"/>
</dbReference>
<evidence type="ECO:0008006" key="2">
    <source>
        <dbReference type="Google" id="ProtNLM"/>
    </source>
</evidence>